<evidence type="ECO:0000259" key="1">
    <source>
        <dbReference type="Pfam" id="PF20237"/>
    </source>
</evidence>
<feature type="domain" description="DUF6594" evidence="1">
    <location>
        <begin position="20"/>
        <end position="180"/>
    </location>
</feature>
<keyword evidence="3" id="KW-1185">Reference proteome</keyword>
<accession>A0AA40CY28</accession>
<dbReference type="Pfam" id="PF20237">
    <property type="entry name" value="DUF6594"/>
    <property type="match status" value="1"/>
</dbReference>
<dbReference type="EMBL" id="JAULSV010000001">
    <property type="protein sequence ID" value="KAK0654787.1"/>
    <property type="molecule type" value="Genomic_DNA"/>
</dbReference>
<evidence type="ECO:0000313" key="3">
    <source>
        <dbReference type="Proteomes" id="UP001174936"/>
    </source>
</evidence>
<protein>
    <recommendedName>
        <fullName evidence="1">DUF6594 domain-containing protein</fullName>
    </recommendedName>
</protein>
<name>A0AA40CY28_9PEZI</name>
<dbReference type="PANTHER" id="PTHR34502">
    <property type="entry name" value="DUF6594 DOMAIN-CONTAINING PROTEIN-RELATED"/>
    <property type="match status" value="1"/>
</dbReference>
<dbReference type="AlphaFoldDB" id="A0AA40CY28"/>
<gene>
    <name evidence="2" type="ORF">B0T16DRAFT_319657</name>
</gene>
<dbReference type="InterPro" id="IPR046529">
    <property type="entry name" value="DUF6594"/>
</dbReference>
<proteinExistence type="predicted"/>
<evidence type="ECO:0000313" key="2">
    <source>
        <dbReference type="EMBL" id="KAK0654787.1"/>
    </source>
</evidence>
<organism evidence="2 3">
    <name type="scientific">Cercophora newfieldiana</name>
    <dbReference type="NCBI Taxonomy" id="92897"/>
    <lineage>
        <taxon>Eukaryota</taxon>
        <taxon>Fungi</taxon>
        <taxon>Dikarya</taxon>
        <taxon>Ascomycota</taxon>
        <taxon>Pezizomycotina</taxon>
        <taxon>Sordariomycetes</taxon>
        <taxon>Sordariomycetidae</taxon>
        <taxon>Sordariales</taxon>
        <taxon>Lasiosphaeriaceae</taxon>
        <taxon>Cercophora</taxon>
    </lineage>
</organism>
<comment type="caution">
    <text evidence="2">The sequence shown here is derived from an EMBL/GenBank/DDBJ whole genome shotgun (WGS) entry which is preliminary data.</text>
</comment>
<reference evidence="2" key="1">
    <citation type="submission" date="2023-06" db="EMBL/GenBank/DDBJ databases">
        <title>Genome-scale phylogeny and comparative genomics of the fungal order Sordariales.</title>
        <authorList>
            <consortium name="Lawrence Berkeley National Laboratory"/>
            <person name="Hensen N."/>
            <person name="Bonometti L."/>
            <person name="Westerberg I."/>
            <person name="Brannstrom I.O."/>
            <person name="Guillou S."/>
            <person name="Cros-Aarteil S."/>
            <person name="Calhoun S."/>
            <person name="Haridas S."/>
            <person name="Kuo A."/>
            <person name="Mondo S."/>
            <person name="Pangilinan J."/>
            <person name="Riley R."/>
            <person name="Labutti K."/>
            <person name="Andreopoulos B."/>
            <person name="Lipzen A."/>
            <person name="Chen C."/>
            <person name="Yanf M."/>
            <person name="Daum C."/>
            <person name="Ng V."/>
            <person name="Clum A."/>
            <person name="Steindorff A."/>
            <person name="Ohm R."/>
            <person name="Martin F."/>
            <person name="Silar P."/>
            <person name="Natvig D."/>
            <person name="Lalanne C."/>
            <person name="Gautier V."/>
            <person name="Ament-Velasquez S.L."/>
            <person name="Kruys A."/>
            <person name="Hutchinson M.I."/>
            <person name="Powell A.J."/>
            <person name="Barry K."/>
            <person name="Miller A.N."/>
            <person name="Grigoriev I.V."/>
            <person name="Debuchy R."/>
            <person name="Gladieux P."/>
            <person name="Thoren M.H."/>
            <person name="Johannesson H."/>
        </authorList>
    </citation>
    <scope>NUCLEOTIDE SEQUENCE</scope>
    <source>
        <strain evidence="2">SMH2532-1</strain>
    </source>
</reference>
<sequence length="235" mass="26871">MSNGENGLELGGGYAKPRGYDTLGSFMSSFPETAIFRRFGALSAQDLLLRQAELADLEEELRFYQQEDRDSRHVDRERYAVSWDTLKQSVDEDAKDGNDSSQLKTLLIIREKLKDYQDALIRHRQTADLQRPVPGQVKALNEWMERPSMGNVFLQGVDRNLWRDPDFDDLASLAPPPVESNPTNGYTLALIQLYNKLVRIYNSLPWKPIFVRKIYPLKPICAPNLSLLAGSIYTY</sequence>
<dbReference type="PANTHER" id="PTHR34502:SF5">
    <property type="entry name" value="DUF6594 DOMAIN-CONTAINING PROTEIN"/>
    <property type="match status" value="1"/>
</dbReference>
<dbReference type="Proteomes" id="UP001174936">
    <property type="component" value="Unassembled WGS sequence"/>
</dbReference>